<dbReference type="EMBL" id="AP022597">
    <property type="protein sequence ID" value="BBY72652.1"/>
    <property type="molecule type" value="Genomic_DNA"/>
</dbReference>
<evidence type="ECO:0000313" key="2">
    <source>
        <dbReference type="EMBL" id="BBY70002.1"/>
    </source>
</evidence>
<name>A0ABM7KEH7_9MYCO</name>
<dbReference type="EMBL" id="AP022597">
    <property type="protein sequence ID" value="BBY71616.1"/>
    <property type="molecule type" value="Genomic_DNA"/>
</dbReference>
<reference evidence="5 6" key="1">
    <citation type="journal article" date="2019" name="Emerg. Microbes Infect.">
        <title>Comprehensive subspecies identification of 175 nontuberculous mycobacteria species based on 7547 genomic profiles.</title>
        <authorList>
            <person name="Matsumoto Y."/>
            <person name="Kinjo T."/>
            <person name="Motooka D."/>
            <person name="Nabeya D."/>
            <person name="Jung N."/>
            <person name="Uechi K."/>
            <person name="Horii T."/>
            <person name="Iida T."/>
            <person name="Fujita J."/>
            <person name="Nakamura S."/>
        </authorList>
    </citation>
    <scope>NUCLEOTIDE SEQUENCE [LARGE SCALE GENOMIC DNA]</scope>
    <source>
        <strain evidence="5 6">JCM 30622</strain>
    </source>
</reference>
<dbReference type="EMBL" id="AP022597">
    <property type="protein sequence ID" value="BBY70002.1"/>
    <property type="molecule type" value="Genomic_DNA"/>
</dbReference>
<dbReference type="EMBL" id="AP022597">
    <property type="protein sequence ID" value="BBY72123.1"/>
    <property type="molecule type" value="Genomic_DNA"/>
</dbReference>
<reference evidence="2" key="2">
    <citation type="submission" date="2020-02" db="EMBL/GenBank/DDBJ databases">
        <authorList>
            <person name="Matsumoto Y."/>
            <person name="Kinjo T."/>
            <person name="Motooka D."/>
            <person name="Nabeya D."/>
            <person name="Jung N."/>
            <person name="Uechi K."/>
            <person name="Horii T."/>
            <person name="Iida T."/>
            <person name="Fujita J."/>
            <person name="Nakamura S."/>
        </authorList>
    </citation>
    <scope>NUCLEOTIDE SEQUENCE</scope>
    <source>
        <strain evidence="2">JCM 30622</strain>
    </source>
</reference>
<accession>A0ABM7KEH7</accession>
<feature type="domain" description="Integrase catalytic" evidence="1">
    <location>
        <begin position="11"/>
        <end position="82"/>
    </location>
</feature>
<dbReference type="Proteomes" id="UP000466578">
    <property type="component" value="Chromosome"/>
</dbReference>
<reference evidence="5" key="3">
    <citation type="submission" date="2020-02" db="EMBL/GenBank/DDBJ databases">
        <authorList>
            <person name="Matsumoto Y."/>
            <person name="Motooka D."/>
            <person name="Nakamura S."/>
        </authorList>
    </citation>
    <scope>NUCLEOTIDE SEQUENCE</scope>
    <source>
        <strain evidence="5">JCM 30622</strain>
    </source>
</reference>
<evidence type="ECO:0000313" key="5">
    <source>
        <dbReference type="EMBL" id="BBY72652.1"/>
    </source>
</evidence>
<evidence type="ECO:0000313" key="3">
    <source>
        <dbReference type="EMBL" id="BBY71616.1"/>
    </source>
</evidence>
<dbReference type="Pfam" id="PF13683">
    <property type="entry name" value="rve_3"/>
    <property type="match status" value="1"/>
</dbReference>
<evidence type="ECO:0000313" key="4">
    <source>
        <dbReference type="EMBL" id="BBY72123.1"/>
    </source>
</evidence>
<gene>
    <name evidence="2" type="ORF">MPRI_21890</name>
    <name evidence="3" type="ORF">MPRI_38030</name>
    <name evidence="4" type="ORF">MPRI_43100</name>
    <name evidence="5" type="ORF">MPRI_48390</name>
</gene>
<organism evidence="5 6">
    <name type="scientific">Mycobacterium paraintracellulare</name>
    <dbReference type="NCBI Taxonomy" id="1138383"/>
    <lineage>
        <taxon>Bacteria</taxon>
        <taxon>Bacillati</taxon>
        <taxon>Actinomycetota</taxon>
        <taxon>Actinomycetes</taxon>
        <taxon>Mycobacteriales</taxon>
        <taxon>Mycobacteriaceae</taxon>
        <taxon>Mycobacterium</taxon>
        <taxon>Mycobacterium avium complex (MAC)</taxon>
    </lineage>
</organism>
<proteinExistence type="predicted"/>
<keyword evidence="6" id="KW-1185">Reference proteome</keyword>
<dbReference type="InterPro" id="IPR001584">
    <property type="entry name" value="Integrase_cat-core"/>
</dbReference>
<dbReference type="SUPFAM" id="SSF53098">
    <property type="entry name" value="Ribonuclease H-like"/>
    <property type="match status" value="1"/>
</dbReference>
<sequence>MRFGETLSLSGIRPSVGSVGDAYDNALAETTIGLYKNECVRADSPFRRGKLNTVGDVEYITADYVAWYNQQRLMHRLGRIPPAEAETRYYSQLVTDQSAGSQNPEGA</sequence>
<evidence type="ECO:0000259" key="1">
    <source>
        <dbReference type="Pfam" id="PF13683"/>
    </source>
</evidence>
<evidence type="ECO:0000313" key="6">
    <source>
        <dbReference type="Proteomes" id="UP000466578"/>
    </source>
</evidence>
<dbReference type="InterPro" id="IPR012337">
    <property type="entry name" value="RNaseH-like_sf"/>
</dbReference>
<protein>
    <recommendedName>
        <fullName evidence="1">Integrase catalytic domain-containing protein</fullName>
    </recommendedName>
</protein>